<accession>A0A934TRR9</accession>
<dbReference type="EMBL" id="JAEPWM010000002">
    <property type="protein sequence ID" value="MBK6005761.1"/>
    <property type="molecule type" value="Genomic_DNA"/>
</dbReference>
<feature type="transmembrane region" description="Helical" evidence="1">
    <location>
        <begin position="84"/>
        <end position="113"/>
    </location>
</feature>
<sequence>MPEERTAVPSWVFRHEGVCVYLLGALCFTFIPIYLGHLGISWDALNHHFYLGWSAEHSRLSLDYLPAGYQSYQFPYLYWPVYKLASAGASGTTAGVVLALLNTTAIPPVWMIARSCIKGAEAFSAAMRVTAVLLAFLSGVVLSLFDATSNDLLAGIPLIWAYALALQPVGEPAAGAVRPALLSGAAAGIAVAFKLSNGPLAIVLPLLWLWPAGSAMQRINRSIAAGLMLLASYALVYGYWGWELWTHFGNPIYPMYDDWFARLRDLGGWHR</sequence>
<feature type="transmembrane region" description="Helical" evidence="1">
    <location>
        <begin position="185"/>
        <end position="210"/>
    </location>
</feature>
<reference evidence="2" key="2">
    <citation type="submission" date="2021-01" db="EMBL/GenBank/DDBJ databases">
        <authorList>
            <person name="Kang M."/>
        </authorList>
    </citation>
    <scope>NUCLEOTIDE SEQUENCE</scope>
    <source>
        <strain evidence="2">KACC 17527</strain>
    </source>
</reference>
<gene>
    <name evidence="2" type="ORF">JJB11_06605</name>
</gene>
<name>A0A934TRR9_9BURK</name>
<dbReference type="Proteomes" id="UP000630528">
    <property type="component" value="Unassembled WGS sequence"/>
</dbReference>
<evidence type="ECO:0000313" key="3">
    <source>
        <dbReference type="Proteomes" id="UP000630528"/>
    </source>
</evidence>
<keyword evidence="1" id="KW-0812">Transmembrane</keyword>
<feature type="transmembrane region" description="Helical" evidence="1">
    <location>
        <begin position="20"/>
        <end position="40"/>
    </location>
</feature>
<evidence type="ECO:0008006" key="4">
    <source>
        <dbReference type="Google" id="ProtNLM"/>
    </source>
</evidence>
<dbReference type="AlphaFoldDB" id="A0A934TRR9"/>
<protein>
    <recommendedName>
        <fullName evidence="4">DUF2029 domain-containing protein</fullName>
    </recommendedName>
</protein>
<organism evidence="2 3">
    <name type="scientific">Ramlibacter ginsenosidimutans</name>
    <dbReference type="NCBI Taxonomy" id="502333"/>
    <lineage>
        <taxon>Bacteria</taxon>
        <taxon>Pseudomonadati</taxon>
        <taxon>Pseudomonadota</taxon>
        <taxon>Betaproteobacteria</taxon>
        <taxon>Burkholderiales</taxon>
        <taxon>Comamonadaceae</taxon>
        <taxon>Ramlibacter</taxon>
    </lineage>
</organism>
<dbReference type="RefSeq" id="WP_201167462.1">
    <property type="nucleotide sequence ID" value="NZ_JAEPWM010000002.1"/>
</dbReference>
<keyword evidence="3" id="KW-1185">Reference proteome</keyword>
<evidence type="ECO:0000313" key="2">
    <source>
        <dbReference type="EMBL" id="MBK6005761.1"/>
    </source>
</evidence>
<reference evidence="2" key="1">
    <citation type="journal article" date="2012" name="J. Microbiol. Biotechnol.">
        <title>Ramlibacter ginsenosidimutans sp. nov., with ginsenoside-converting activity.</title>
        <authorList>
            <person name="Wang L."/>
            <person name="An D.S."/>
            <person name="Kim S.G."/>
            <person name="Jin F.X."/>
            <person name="Kim S.C."/>
            <person name="Lee S.T."/>
            <person name="Im W.T."/>
        </authorList>
    </citation>
    <scope>NUCLEOTIDE SEQUENCE</scope>
    <source>
        <strain evidence="2">KACC 17527</strain>
    </source>
</reference>
<comment type="caution">
    <text evidence="2">The sequence shown here is derived from an EMBL/GenBank/DDBJ whole genome shotgun (WGS) entry which is preliminary data.</text>
</comment>
<keyword evidence="1" id="KW-0472">Membrane</keyword>
<feature type="transmembrane region" description="Helical" evidence="1">
    <location>
        <begin position="125"/>
        <end position="145"/>
    </location>
</feature>
<keyword evidence="1" id="KW-1133">Transmembrane helix</keyword>
<proteinExistence type="predicted"/>
<feature type="transmembrane region" description="Helical" evidence="1">
    <location>
        <begin position="222"/>
        <end position="240"/>
    </location>
</feature>
<evidence type="ECO:0000256" key="1">
    <source>
        <dbReference type="SAM" id="Phobius"/>
    </source>
</evidence>